<accession>A0A895KX20</accession>
<gene>
    <name evidence="3" type="primary">orf110</name>
</gene>
<dbReference type="GeneID" id="67278507"/>
<dbReference type="EMBL" id="MT090080">
    <property type="protein sequence ID" value="QRZ60374.1"/>
    <property type="molecule type" value="Genomic_DNA"/>
</dbReference>
<evidence type="ECO:0000313" key="3">
    <source>
        <dbReference type="EMBL" id="QRZ60374.1"/>
    </source>
</evidence>
<dbReference type="RefSeq" id="YP_010170392.1">
    <property type="nucleotide sequence ID" value="NC_057606.1"/>
</dbReference>
<dbReference type="GO" id="GO:0004519">
    <property type="term" value="F:endonuclease activity"/>
    <property type="evidence" value="ECO:0007669"/>
    <property type="project" value="UniProtKB-KW"/>
</dbReference>
<reference evidence="3" key="1">
    <citation type="journal article" date="2020" name="Int. J. Biol. Macromol.">
        <title>The 206 kbp mitochondrial genome of Phanerochaete carnosa reveals dynamics of introns, accumulation of repeat sequences and plasmid-derived genes.</title>
        <authorList>
            <person name="Wang X."/>
            <person name="Song A."/>
            <person name="Wang F."/>
            <person name="Chen M."/>
            <person name="Li X."/>
            <person name="Li Q."/>
            <person name="Liu N."/>
        </authorList>
    </citation>
    <scope>NUCLEOTIDE SEQUENCE</scope>
</reference>
<protein>
    <submittedName>
        <fullName evidence="3">LAGLIDADG homing endonuclease</fullName>
    </submittedName>
</protein>
<name>A0A895KX20_9APHY</name>
<dbReference type="InterPro" id="IPR027434">
    <property type="entry name" value="Homing_endonucl"/>
</dbReference>
<comment type="function">
    <text evidence="1">Mitochondrial DNA endonuclease involved in intron homing.</text>
</comment>
<dbReference type="SUPFAM" id="SSF55608">
    <property type="entry name" value="Homing endonucleases"/>
    <property type="match status" value="1"/>
</dbReference>
<feature type="domain" description="Homing endonuclease LAGLIDADG" evidence="2">
    <location>
        <begin position="22"/>
        <end position="94"/>
    </location>
</feature>
<keyword evidence="3" id="KW-0255">Endonuclease</keyword>
<dbReference type="AlphaFoldDB" id="A0A895KX20"/>
<keyword evidence="3" id="KW-0496">Mitochondrion</keyword>
<evidence type="ECO:0000256" key="1">
    <source>
        <dbReference type="ARBA" id="ARBA00002670"/>
    </source>
</evidence>
<sequence>MSYSYLYKFCSWRTKSYTRRSRIEWLSPRALAFWSMDDGSLSESGFYLNTLSYTLDEHVLLQKALQVKFNIETNIHKHGTKYKLYIKAKSMNQFRSIVLPYFAAHRLIFI</sequence>
<evidence type="ECO:0000259" key="2">
    <source>
        <dbReference type="Pfam" id="PF03161"/>
    </source>
</evidence>
<dbReference type="Gene3D" id="3.10.28.10">
    <property type="entry name" value="Homing endonucleases"/>
    <property type="match status" value="1"/>
</dbReference>
<proteinExistence type="predicted"/>
<geneLocation type="mitochondrion" evidence="3"/>
<keyword evidence="3" id="KW-0378">Hydrolase</keyword>
<dbReference type="InterPro" id="IPR004860">
    <property type="entry name" value="LAGLIDADG_dom"/>
</dbReference>
<organism evidence="3">
    <name type="scientific">Phanerochaete carnosa</name>
    <dbReference type="NCBI Taxonomy" id="231932"/>
    <lineage>
        <taxon>Eukaryota</taxon>
        <taxon>Fungi</taxon>
        <taxon>Dikarya</taxon>
        <taxon>Basidiomycota</taxon>
        <taxon>Agaricomycotina</taxon>
        <taxon>Agaricomycetes</taxon>
        <taxon>Polyporales</taxon>
        <taxon>Phanerochaetaceae</taxon>
        <taxon>Phanerochaete</taxon>
    </lineage>
</organism>
<keyword evidence="3" id="KW-0540">Nuclease</keyword>
<dbReference type="Pfam" id="PF03161">
    <property type="entry name" value="LAGLIDADG_2"/>
    <property type="match status" value="1"/>
</dbReference>